<evidence type="ECO:0000256" key="1">
    <source>
        <dbReference type="ARBA" id="ARBA00006976"/>
    </source>
</evidence>
<evidence type="ECO:0000313" key="5">
    <source>
        <dbReference type="Proteomes" id="UP000002218"/>
    </source>
</evidence>
<dbReference type="EMBL" id="CP001737">
    <property type="protein sequence ID" value="ACV79891.1"/>
    <property type="molecule type" value="Genomic_DNA"/>
</dbReference>
<dbReference type="STRING" id="479431.Namu_3569"/>
<feature type="domain" description="AAA" evidence="3">
    <location>
        <begin position="3"/>
        <end position="175"/>
    </location>
</feature>
<name>C8XEZ0_NAKMY</name>
<dbReference type="InterPro" id="IPR025669">
    <property type="entry name" value="AAA_dom"/>
</dbReference>
<evidence type="ECO:0000256" key="2">
    <source>
        <dbReference type="ARBA" id="ARBA00059092"/>
    </source>
</evidence>
<dbReference type="SUPFAM" id="SSF52540">
    <property type="entry name" value="P-loop containing nucleoside triphosphate hydrolases"/>
    <property type="match status" value="1"/>
</dbReference>
<dbReference type="KEGG" id="nml:Namu_3569"/>
<reference evidence="4 5" key="2">
    <citation type="journal article" date="2010" name="Stand. Genomic Sci.">
        <title>Complete genome sequence of Nakamurella multipartita type strain (Y-104).</title>
        <authorList>
            <person name="Tice H."/>
            <person name="Mayilraj S."/>
            <person name="Sims D."/>
            <person name="Lapidus A."/>
            <person name="Nolan M."/>
            <person name="Lucas S."/>
            <person name="Glavina Del Rio T."/>
            <person name="Copeland A."/>
            <person name="Cheng J.F."/>
            <person name="Meincke L."/>
            <person name="Bruce D."/>
            <person name="Goodwin L."/>
            <person name="Pitluck S."/>
            <person name="Ivanova N."/>
            <person name="Mavromatis K."/>
            <person name="Ovchinnikova G."/>
            <person name="Pati A."/>
            <person name="Chen A."/>
            <person name="Palaniappan K."/>
            <person name="Land M."/>
            <person name="Hauser L."/>
            <person name="Chang Y.J."/>
            <person name="Jeffries C.D."/>
            <person name="Detter J.C."/>
            <person name="Brettin T."/>
            <person name="Rohde M."/>
            <person name="Goker M."/>
            <person name="Bristow J."/>
            <person name="Eisen J.A."/>
            <person name="Markowitz V."/>
            <person name="Hugenholtz P."/>
            <person name="Kyrpides N.C."/>
            <person name="Klenk H.P."/>
            <person name="Chen F."/>
        </authorList>
    </citation>
    <scope>NUCLEOTIDE SEQUENCE [LARGE SCALE GENOMIC DNA]</scope>
    <source>
        <strain evidence="5">ATCC 700099 / DSM 44233 / CIP 104796 / JCM 9543 / NBRC 105858 / Y-104</strain>
    </source>
</reference>
<dbReference type="FunFam" id="3.40.50.300:FF:000285">
    <property type="entry name" value="Sporulation initiation inhibitor Soj"/>
    <property type="match status" value="1"/>
</dbReference>
<dbReference type="PANTHER" id="PTHR13696:SF52">
    <property type="entry name" value="PARA FAMILY PROTEIN CT_582"/>
    <property type="match status" value="1"/>
</dbReference>
<keyword evidence="5" id="KW-1185">Reference proteome</keyword>
<comment type="similarity">
    <text evidence="1">Belongs to the ParA family.</text>
</comment>
<dbReference type="Pfam" id="PF13614">
    <property type="entry name" value="AAA_31"/>
    <property type="match status" value="1"/>
</dbReference>
<dbReference type="AlphaFoldDB" id="C8XEZ0"/>
<dbReference type="Gene3D" id="3.40.50.300">
    <property type="entry name" value="P-loop containing nucleotide triphosphate hydrolases"/>
    <property type="match status" value="1"/>
</dbReference>
<dbReference type="PANTHER" id="PTHR13696">
    <property type="entry name" value="P-LOOP CONTAINING NUCLEOSIDE TRIPHOSPHATE HYDROLASE"/>
    <property type="match status" value="1"/>
</dbReference>
<dbReference type="PIRSF" id="PIRSF009320">
    <property type="entry name" value="Nuc_binding_HP_1000"/>
    <property type="match status" value="1"/>
</dbReference>
<dbReference type="OrthoDB" id="9815116at2"/>
<dbReference type="eggNOG" id="COG1192">
    <property type="taxonomic scope" value="Bacteria"/>
</dbReference>
<organism evidence="4 5">
    <name type="scientific">Nakamurella multipartita (strain ATCC 700099 / DSM 44233 / CIP 104796 / JCM 9543 / NBRC 105858 / Y-104)</name>
    <name type="common">Microsphaera multipartita</name>
    <dbReference type="NCBI Taxonomy" id="479431"/>
    <lineage>
        <taxon>Bacteria</taxon>
        <taxon>Bacillati</taxon>
        <taxon>Actinomycetota</taxon>
        <taxon>Actinomycetes</taxon>
        <taxon>Nakamurellales</taxon>
        <taxon>Nakamurellaceae</taxon>
        <taxon>Nakamurella</taxon>
    </lineage>
</organism>
<evidence type="ECO:0000259" key="3">
    <source>
        <dbReference type="Pfam" id="PF13614"/>
    </source>
</evidence>
<dbReference type="Proteomes" id="UP000002218">
    <property type="component" value="Chromosome"/>
</dbReference>
<accession>C8XEZ0</accession>
<proteinExistence type="inferred from homology"/>
<protein>
    <submittedName>
        <fullName evidence="4">Cobyrinic acid ac-diamide synthase</fullName>
    </submittedName>
</protein>
<evidence type="ECO:0000313" key="4">
    <source>
        <dbReference type="EMBL" id="ACV79891.1"/>
    </source>
</evidence>
<reference evidence="5" key="1">
    <citation type="submission" date="2009-09" db="EMBL/GenBank/DDBJ databases">
        <title>The complete genome of Nakamurella multipartita DSM 44233.</title>
        <authorList>
            <consortium name="US DOE Joint Genome Institute (JGI-PGF)"/>
            <person name="Lucas S."/>
            <person name="Copeland A."/>
            <person name="Lapidus A."/>
            <person name="Glavina del Rio T."/>
            <person name="Dalin E."/>
            <person name="Tice H."/>
            <person name="Bruce D."/>
            <person name="Goodwin L."/>
            <person name="Pitluck S."/>
            <person name="Kyrpides N."/>
            <person name="Mavromatis K."/>
            <person name="Ivanova N."/>
            <person name="Ovchinnikova G."/>
            <person name="Sims D."/>
            <person name="Meincke L."/>
            <person name="Brettin T."/>
            <person name="Detter J.C."/>
            <person name="Han C."/>
            <person name="Larimer F."/>
            <person name="Land M."/>
            <person name="Hauser L."/>
            <person name="Markowitz V."/>
            <person name="Cheng J.-F."/>
            <person name="Hugenholtz P."/>
            <person name="Woyke T."/>
            <person name="Wu D."/>
            <person name="Klenk H.-P."/>
            <person name="Eisen J.A."/>
        </authorList>
    </citation>
    <scope>NUCLEOTIDE SEQUENCE [LARGE SCALE GENOMIC DNA]</scope>
    <source>
        <strain evidence="5">ATCC 700099 / DSM 44233 / CIP 104796 / JCM 9543 / NBRC 105858 / Y-104</strain>
    </source>
</reference>
<dbReference type="InterPro" id="IPR050678">
    <property type="entry name" value="DNA_Partitioning_ATPase"/>
</dbReference>
<dbReference type="CDD" id="cd02042">
    <property type="entry name" value="ParAB_family"/>
    <property type="match status" value="1"/>
</dbReference>
<dbReference type="RefSeq" id="WP_015748745.1">
    <property type="nucleotide sequence ID" value="NC_013235.1"/>
</dbReference>
<dbReference type="HOGENOM" id="CLU_037612_1_2_11"/>
<gene>
    <name evidence="4" type="ordered locus">Namu_3569</name>
</gene>
<comment type="function">
    <text evidence="2">May play a role in septum formation.</text>
</comment>
<sequence length="252" mass="26018" precursor="true">MSRTIAVVNQKGGVGKTTTAVNVAACAAEAGQRTLVVDLDPQGNATKWLGATGTATVMDVLIGDIAAAAATTPAAGVPGVHVLPGGEPLLAAERAIGGQPGAETILGAALSQLEGYDLVLLDCPPGLGVLTVSALVAAREIVIPVTMGSMELDGVAALLRTVELVTTRLNPNLRISGVLPVEYDARQNLSRDVLAEITKRFGDAVLPPIRTSVRVREAPSAHEPLTLYAPREKVTEDYRAVTHALITEGVRA</sequence>
<dbReference type="InterPro" id="IPR027417">
    <property type="entry name" value="P-loop_NTPase"/>
</dbReference>
<dbReference type="InParanoid" id="C8XEZ0"/>